<gene>
    <name evidence="3" type="ORF">GCM10010357_44240</name>
</gene>
<evidence type="ECO:0000313" key="3">
    <source>
        <dbReference type="EMBL" id="GAA0418063.1"/>
    </source>
</evidence>
<dbReference type="RefSeq" id="WP_344027062.1">
    <property type="nucleotide sequence ID" value="NZ_BAAABX010000048.1"/>
</dbReference>
<reference evidence="3 4" key="1">
    <citation type="journal article" date="2019" name="Int. J. Syst. Evol. Microbiol.">
        <title>The Global Catalogue of Microorganisms (GCM) 10K type strain sequencing project: providing services to taxonomists for standard genome sequencing and annotation.</title>
        <authorList>
            <consortium name="The Broad Institute Genomics Platform"/>
            <consortium name="The Broad Institute Genome Sequencing Center for Infectious Disease"/>
            <person name="Wu L."/>
            <person name="Ma J."/>
        </authorList>
    </citation>
    <scope>NUCLEOTIDE SEQUENCE [LARGE SCALE GENOMIC DNA]</scope>
    <source>
        <strain evidence="3 4">JCM 4788</strain>
    </source>
</reference>
<keyword evidence="4" id="KW-1185">Reference proteome</keyword>
<keyword evidence="1" id="KW-0472">Membrane</keyword>
<protein>
    <submittedName>
        <fullName evidence="3">Fatty acid desaturase family protein</fullName>
    </submittedName>
</protein>
<keyword evidence="1" id="KW-0812">Transmembrane</keyword>
<dbReference type="PANTHER" id="PTHR12879">
    <property type="entry name" value="SPHINGOLIPID DELTA 4 DESATURASE/C-4 HYDROXYLASE PROTEIN DES2"/>
    <property type="match status" value="1"/>
</dbReference>
<organism evidence="3 4">
    <name type="scientific">Streptomyces luteireticuli</name>
    <dbReference type="NCBI Taxonomy" id="173858"/>
    <lineage>
        <taxon>Bacteria</taxon>
        <taxon>Bacillati</taxon>
        <taxon>Actinomycetota</taxon>
        <taxon>Actinomycetes</taxon>
        <taxon>Kitasatosporales</taxon>
        <taxon>Streptomycetaceae</taxon>
        <taxon>Streptomyces</taxon>
    </lineage>
</organism>
<keyword evidence="1" id="KW-1133">Transmembrane helix</keyword>
<proteinExistence type="predicted"/>
<dbReference type="Proteomes" id="UP001500879">
    <property type="component" value="Unassembled WGS sequence"/>
</dbReference>
<evidence type="ECO:0000259" key="2">
    <source>
        <dbReference type="Pfam" id="PF00487"/>
    </source>
</evidence>
<feature type="domain" description="Fatty acid desaturase" evidence="2">
    <location>
        <begin position="49"/>
        <end position="274"/>
    </location>
</feature>
<evidence type="ECO:0000256" key="1">
    <source>
        <dbReference type="SAM" id="Phobius"/>
    </source>
</evidence>
<feature type="transmembrane region" description="Helical" evidence="1">
    <location>
        <begin position="52"/>
        <end position="71"/>
    </location>
</feature>
<name>A0ABN0YXY8_9ACTN</name>
<dbReference type="Pfam" id="PF00487">
    <property type="entry name" value="FA_desaturase"/>
    <property type="match status" value="1"/>
</dbReference>
<feature type="transmembrane region" description="Helical" evidence="1">
    <location>
        <begin position="26"/>
        <end position="46"/>
    </location>
</feature>
<dbReference type="PANTHER" id="PTHR12879:SF8">
    <property type="entry name" value="SPHINGOLIPID DELTA(4)-DESATURASE DES1"/>
    <property type="match status" value="1"/>
</dbReference>
<dbReference type="EMBL" id="BAAABX010000048">
    <property type="protein sequence ID" value="GAA0418063.1"/>
    <property type="molecule type" value="Genomic_DNA"/>
</dbReference>
<comment type="caution">
    <text evidence="3">The sequence shown here is derived from an EMBL/GenBank/DDBJ whole genome shotgun (WGS) entry which is preliminary data.</text>
</comment>
<evidence type="ECO:0000313" key="4">
    <source>
        <dbReference type="Proteomes" id="UP001500879"/>
    </source>
</evidence>
<dbReference type="InterPro" id="IPR005804">
    <property type="entry name" value="FA_desaturase_dom"/>
</dbReference>
<accession>A0ABN0YXY8</accession>
<feature type="transmembrane region" description="Helical" evidence="1">
    <location>
        <begin position="175"/>
        <end position="192"/>
    </location>
</feature>
<sequence length="314" mass="35516">MTGRTHRQGIDKTLLRSLATADRGRVTARTTVLLGGYAVVAALALWADSGWWALLGSVVLGFVLAGFINAAHDCVHGSHLRSKRANRVAGAAWSTPILLNFTIYRHQHLVHHRFTGVEGDTEPEETFTTLRAYLYALSGVPFWPGFPRRIWKTWRNDFPASVGTEDRRRQARQDNTAICTWIVLTAVLTVLFPYPLLIAYWLPLVFSLPAGVFLSLPEHYGLWGVPEISRNTRTVRSNRLVRYVVWNANYHAEHHRYPAVASVNLHKLHRAMPDPHPVQEKSYFRFHAGLFGALSRGDQDYGKLATPHDRHSDN</sequence>